<dbReference type="WBParaSite" id="L893_g33054.t1">
    <property type="protein sequence ID" value="L893_g33054.t1"/>
    <property type="gene ID" value="L893_g33054"/>
</dbReference>
<organism evidence="1 2">
    <name type="scientific">Steinernema glaseri</name>
    <dbReference type="NCBI Taxonomy" id="37863"/>
    <lineage>
        <taxon>Eukaryota</taxon>
        <taxon>Metazoa</taxon>
        <taxon>Ecdysozoa</taxon>
        <taxon>Nematoda</taxon>
        <taxon>Chromadorea</taxon>
        <taxon>Rhabditida</taxon>
        <taxon>Tylenchina</taxon>
        <taxon>Panagrolaimomorpha</taxon>
        <taxon>Strongyloidoidea</taxon>
        <taxon>Steinernematidae</taxon>
        <taxon>Steinernema</taxon>
    </lineage>
</organism>
<name>A0A1I8A5G2_9BILA</name>
<evidence type="ECO:0000313" key="1">
    <source>
        <dbReference type="Proteomes" id="UP000095287"/>
    </source>
</evidence>
<dbReference type="Proteomes" id="UP000095287">
    <property type="component" value="Unplaced"/>
</dbReference>
<dbReference type="AlphaFoldDB" id="A0A1I8A5G2"/>
<keyword evidence="1" id="KW-1185">Reference proteome</keyword>
<evidence type="ECO:0000313" key="2">
    <source>
        <dbReference type="WBParaSite" id="L893_g33054.t1"/>
    </source>
</evidence>
<proteinExistence type="predicted"/>
<protein>
    <submittedName>
        <fullName evidence="2">Uncharacterized protein</fullName>
    </submittedName>
</protein>
<reference evidence="2" key="1">
    <citation type="submission" date="2016-11" db="UniProtKB">
        <authorList>
            <consortium name="WormBaseParasite"/>
        </authorList>
    </citation>
    <scope>IDENTIFICATION</scope>
</reference>
<sequence length="87" mass="10586">METNRNVNHARRSSDHRKRQLLYGVLRKLWDLEKTLSQRMSTKVYCREPDNFENDGSDRVVLVNFKLQEFVEYREDSYVFLLYLLVL</sequence>
<accession>A0A1I8A5G2</accession>